<dbReference type="RefSeq" id="WP_002124743.1">
    <property type="nucleotide sequence ID" value="NZ_CP031071.1"/>
</dbReference>
<evidence type="ECO:0000259" key="15">
    <source>
        <dbReference type="Pfam" id="PF00496"/>
    </source>
</evidence>
<sequence length="546" mass="61205">MKKKVVPVVASVLGASLLLTACGGNKDNAGGAKANDKAPDKQAINLSFASEIPTMDVAKATDGESMNVMRNVFEGLYAIGEDNKPIPGVAESVDISPDKTKYTFHLRDSKWSNGTPVTAKDFIFAWQRAVNPETAAEYAFLFFDIKNAKQINQKEVAIDQLGVKALDDKTLEVQLDRPVPYFLSLTTFATFLPINEEYLKSQGDKYGLETNHLIYNGAFTLDNWKHEQSFQLKKNPNYWDAKTVKLEEINFNVVKDKSTEVNLYDSGQIDRVALTAEFVDKYKNDSNFKERAEVGIQFLRLNQKNAVLKNQHARLAINEAMNKKAYVETILNNGAIPAEGMVPAKFAKSPDGNDFRKENGNLVKDDVKSAKENWKKAKQELGTDKVTIELLTSDNALAKKTGEYLKGELEKNLDGLTVNLKPQPRKQQLKLLLSGDYEIGIDGWGPDFADPITFLDLFTTDSAYNFDKYSNKEYDELIRKVKTDLAGDEKGRWEAMKQAEKILLQDGAVAPLYQQGRSYLQRSFIKGLVTTDFGGEFNYKWTEVAK</sequence>
<evidence type="ECO:0000256" key="10">
    <source>
        <dbReference type="ARBA" id="ARBA00023157"/>
    </source>
</evidence>
<keyword evidence="11" id="KW-0449">Lipoprotein</keyword>
<organism evidence="16 19">
    <name type="scientific">Bacillus mycoides</name>
    <dbReference type="NCBI Taxonomy" id="1405"/>
    <lineage>
        <taxon>Bacteria</taxon>
        <taxon>Bacillati</taxon>
        <taxon>Bacillota</taxon>
        <taxon>Bacilli</taxon>
        <taxon>Bacillales</taxon>
        <taxon>Bacillaceae</taxon>
        <taxon>Bacillus</taxon>
        <taxon>Bacillus cereus group</taxon>
    </lineage>
</organism>
<reference evidence="17 20" key="2">
    <citation type="submission" date="2016-12" db="EMBL/GenBank/DDBJ databases">
        <title>Genome Sequences of Twelve Sporeforming Bacillus Species Isolated from Foods.</title>
        <authorList>
            <person name="De Jong A."/>
            <person name="Holsappel S."/>
            <person name="Kuipers O.P."/>
        </authorList>
    </citation>
    <scope>NUCLEOTIDE SEQUENCE [LARGE SCALE GENOMIC DNA]</scope>
    <source>
        <strain evidence="17 20">S3E15</strain>
    </source>
</reference>
<dbReference type="Pfam" id="PF00496">
    <property type="entry name" value="SBP_bac_5"/>
    <property type="match status" value="1"/>
</dbReference>
<comment type="caution">
    <text evidence="16">The sequence shown here is derived from an EMBL/GenBank/DDBJ whole genome shotgun (WGS) entry which is preliminary data.</text>
</comment>
<evidence type="ECO:0000256" key="9">
    <source>
        <dbReference type="ARBA" id="ARBA00023139"/>
    </source>
</evidence>
<dbReference type="InterPro" id="IPR039424">
    <property type="entry name" value="SBP_5"/>
</dbReference>
<protein>
    <recommendedName>
        <fullName evidence="13">Periplasmic oligopeptide-binding protein OppA</fullName>
    </recommendedName>
</protein>
<evidence type="ECO:0000256" key="6">
    <source>
        <dbReference type="ARBA" id="ARBA00022764"/>
    </source>
</evidence>
<dbReference type="InterPro" id="IPR000914">
    <property type="entry name" value="SBP_5_dom"/>
</dbReference>
<dbReference type="FunFam" id="3.90.76.10:FF:000001">
    <property type="entry name" value="Oligopeptide ABC transporter substrate-binding protein"/>
    <property type="match status" value="1"/>
</dbReference>
<dbReference type="Gene3D" id="3.40.190.10">
    <property type="entry name" value="Periplasmic binding protein-like II"/>
    <property type="match status" value="1"/>
</dbReference>
<dbReference type="SUPFAM" id="SSF53850">
    <property type="entry name" value="Periplasmic binding protein-like II"/>
    <property type="match status" value="1"/>
</dbReference>
<keyword evidence="4" id="KW-0813">Transport</keyword>
<dbReference type="PIRSF" id="PIRSF002741">
    <property type="entry name" value="MppA"/>
    <property type="match status" value="1"/>
</dbReference>
<reference evidence="16 19" key="3">
    <citation type="submission" date="2017-01" db="EMBL/GenBank/DDBJ databases">
        <title>Bacillus cereus isolates.</title>
        <authorList>
            <person name="Beno S.M."/>
        </authorList>
    </citation>
    <scope>NUCLEOTIDE SEQUENCE [LARGE SCALE GENOMIC DNA]</scope>
    <source>
        <strain evidence="16 19">FSL W7-1108</strain>
    </source>
</reference>
<evidence type="ECO:0000256" key="7">
    <source>
        <dbReference type="ARBA" id="ARBA00022856"/>
    </source>
</evidence>
<evidence type="ECO:0000256" key="2">
    <source>
        <dbReference type="ARBA" id="ARBA00004418"/>
    </source>
</evidence>
<accession>A0A084IU84</accession>
<evidence type="ECO:0000256" key="5">
    <source>
        <dbReference type="ARBA" id="ARBA00022729"/>
    </source>
</evidence>
<keyword evidence="6" id="KW-0574">Periplasm</keyword>
<dbReference type="GO" id="GO:1904680">
    <property type="term" value="F:peptide transmembrane transporter activity"/>
    <property type="evidence" value="ECO:0007669"/>
    <property type="project" value="TreeGrafter"/>
</dbReference>
<dbReference type="EMBL" id="MRWU01000015">
    <property type="protein sequence ID" value="OSX90731.1"/>
    <property type="molecule type" value="Genomic_DNA"/>
</dbReference>
<evidence type="ECO:0000256" key="13">
    <source>
        <dbReference type="ARBA" id="ARBA00072558"/>
    </source>
</evidence>
<keyword evidence="7" id="KW-0571">Peptide transport</keyword>
<reference evidence="18 21" key="1">
    <citation type="submission" date="2016-10" db="EMBL/GenBank/DDBJ databases">
        <title>Genome Sequence of Bacillus weihenstephanensis GM6LP.</title>
        <authorList>
            <person name="Poehlein A."/>
            <person name="Wemheuer F."/>
            <person name="Hollensteiner J."/>
            <person name="Wemheuer B."/>
        </authorList>
    </citation>
    <scope>NUCLEOTIDE SEQUENCE [LARGE SCALE GENOMIC DNA]</scope>
    <source>
        <strain evidence="18 21">GM6LP</strain>
    </source>
</reference>
<evidence type="ECO:0000256" key="8">
    <source>
        <dbReference type="ARBA" id="ARBA00022927"/>
    </source>
</evidence>
<accession>A0A1S9XCL1</accession>
<comment type="subcellular location">
    <subcellularLocation>
        <location evidence="1">Cell membrane</location>
        <topology evidence="1">Lipid-anchor</topology>
    </subcellularLocation>
    <subcellularLocation>
        <location evidence="2">Periplasm</location>
    </subcellularLocation>
</comment>
<dbReference type="InterPro" id="IPR030678">
    <property type="entry name" value="Peptide/Ni-bd"/>
</dbReference>
<name>A0A084IU84_BACMY</name>
<dbReference type="GO" id="GO:0015833">
    <property type="term" value="P:peptide transport"/>
    <property type="evidence" value="ECO:0007669"/>
    <property type="project" value="UniProtKB-KW"/>
</dbReference>
<evidence type="ECO:0000313" key="19">
    <source>
        <dbReference type="Proteomes" id="UP000190696"/>
    </source>
</evidence>
<evidence type="ECO:0000256" key="12">
    <source>
        <dbReference type="ARBA" id="ARBA00063980"/>
    </source>
</evidence>
<evidence type="ECO:0000313" key="18">
    <source>
        <dbReference type="EMBL" id="PJN72022.1"/>
    </source>
</evidence>
<dbReference type="PANTHER" id="PTHR30290">
    <property type="entry name" value="PERIPLASMIC BINDING COMPONENT OF ABC TRANSPORTER"/>
    <property type="match status" value="1"/>
</dbReference>
<evidence type="ECO:0000313" key="16">
    <source>
        <dbReference type="EMBL" id="OOR04490.1"/>
    </source>
</evidence>
<dbReference type="Proteomes" id="UP000190696">
    <property type="component" value="Unassembled WGS sequence"/>
</dbReference>
<comment type="subunit">
    <text evidence="12">The complex is composed of two ATP-binding proteins (OppD and OppF), two transmembrane proteins (OppB and OppC) and a solute-binding protein (OppA).</text>
</comment>
<feature type="signal peptide" evidence="14">
    <location>
        <begin position="1"/>
        <end position="21"/>
    </location>
</feature>
<evidence type="ECO:0000313" key="20">
    <source>
        <dbReference type="Proteomes" id="UP000194131"/>
    </source>
</evidence>
<dbReference type="Gene3D" id="3.90.76.10">
    <property type="entry name" value="Dipeptide-binding Protein, Domain 1"/>
    <property type="match status" value="1"/>
</dbReference>
<dbReference type="CDD" id="cd08504">
    <property type="entry name" value="PBP2_OppA"/>
    <property type="match status" value="1"/>
</dbReference>
<evidence type="ECO:0000313" key="17">
    <source>
        <dbReference type="EMBL" id="OSX90731.1"/>
    </source>
</evidence>
<evidence type="ECO:0000256" key="1">
    <source>
        <dbReference type="ARBA" id="ARBA00004193"/>
    </source>
</evidence>
<dbReference type="PANTHER" id="PTHR30290:SF10">
    <property type="entry name" value="PERIPLASMIC OLIGOPEPTIDE-BINDING PROTEIN-RELATED"/>
    <property type="match status" value="1"/>
</dbReference>
<feature type="chain" id="PRO_5042326723" description="Periplasmic oligopeptide-binding protein OppA" evidence="14">
    <location>
        <begin position="22"/>
        <end position="546"/>
    </location>
</feature>
<keyword evidence="9" id="KW-0564">Palmitate</keyword>
<dbReference type="EMBL" id="MKZQ01000015">
    <property type="protein sequence ID" value="PJN72022.1"/>
    <property type="molecule type" value="Genomic_DNA"/>
</dbReference>
<comment type="similarity">
    <text evidence="3">Belongs to the bacterial solute-binding protein 5 family.</text>
</comment>
<dbReference type="GO" id="GO:0030288">
    <property type="term" value="C:outer membrane-bounded periplasmic space"/>
    <property type="evidence" value="ECO:0007669"/>
    <property type="project" value="UniProtKB-ARBA"/>
</dbReference>
<dbReference type="PROSITE" id="PS51257">
    <property type="entry name" value="PROKAR_LIPOPROTEIN"/>
    <property type="match status" value="1"/>
</dbReference>
<evidence type="ECO:0000313" key="21">
    <source>
        <dbReference type="Proteomes" id="UP000236165"/>
    </source>
</evidence>
<keyword evidence="8" id="KW-0653">Protein transport</keyword>
<dbReference type="GO" id="GO:0043190">
    <property type="term" value="C:ATP-binding cassette (ABC) transporter complex"/>
    <property type="evidence" value="ECO:0007669"/>
    <property type="project" value="InterPro"/>
</dbReference>
<evidence type="ECO:0000256" key="4">
    <source>
        <dbReference type="ARBA" id="ARBA00022448"/>
    </source>
</evidence>
<gene>
    <name evidence="18" type="primary">dppE_2</name>
    <name evidence="18" type="ORF">BACWE_10470</name>
    <name evidence="16" type="ORF">BW900_21930</name>
    <name evidence="17" type="ORF">S3E15_01590</name>
</gene>
<dbReference type="FunFam" id="3.40.190.10:FF:000018">
    <property type="entry name" value="Oligopeptide ABC transporter, oligopeptide-binding protein"/>
    <property type="match status" value="1"/>
</dbReference>
<evidence type="ECO:0000256" key="11">
    <source>
        <dbReference type="ARBA" id="ARBA00023288"/>
    </source>
</evidence>
<dbReference type="Gene3D" id="3.10.105.10">
    <property type="entry name" value="Dipeptide-binding Protein, Domain 3"/>
    <property type="match status" value="1"/>
</dbReference>
<dbReference type="EMBL" id="MUAI01000024">
    <property type="protein sequence ID" value="OOR04490.1"/>
    <property type="molecule type" value="Genomic_DNA"/>
</dbReference>
<dbReference type="Proteomes" id="UP000194131">
    <property type="component" value="Unassembled WGS sequence"/>
</dbReference>
<evidence type="ECO:0000256" key="3">
    <source>
        <dbReference type="ARBA" id="ARBA00005695"/>
    </source>
</evidence>
<keyword evidence="10" id="KW-1015">Disulfide bond</keyword>
<proteinExistence type="inferred from homology"/>
<keyword evidence="5 14" id="KW-0732">Signal</keyword>
<dbReference type="Proteomes" id="UP000236165">
    <property type="component" value="Unassembled WGS sequence"/>
</dbReference>
<dbReference type="AlphaFoldDB" id="A0A084IU84"/>
<dbReference type="OMA" id="NDYRKDA"/>
<dbReference type="FunFam" id="3.10.105.10:FF:000001">
    <property type="entry name" value="Oligopeptide ABC transporter, oligopeptide-binding protein"/>
    <property type="match status" value="1"/>
</dbReference>
<dbReference type="GO" id="GO:0015031">
    <property type="term" value="P:protein transport"/>
    <property type="evidence" value="ECO:0007669"/>
    <property type="project" value="UniProtKB-KW"/>
</dbReference>
<feature type="domain" description="Solute-binding protein family 5" evidence="15">
    <location>
        <begin position="84"/>
        <end position="464"/>
    </location>
</feature>
<evidence type="ECO:0000256" key="14">
    <source>
        <dbReference type="SAM" id="SignalP"/>
    </source>
</evidence>